<keyword evidence="1" id="KW-0175">Coiled coil</keyword>
<keyword evidence="4" id="KW-1185">Reference proteome</keyword>
<dbReference type="Proteomes" id="UP000509568">
    <property type="component" value="Chromosome"/>
</dbReference>
<feature type="transmembrane region" description="Helical" evidence="2">
    <location>
        <begin position="180"/>
        <end position="200"/>
    </location>
</feature>
<protein>
    <submittedName>
        <fullName evidence="3">General secretion pathway protein GspL</fullName>
    </submittedName>
</protein>
<feature type="coiled-coil region" evidence="1">
    <location>
        <begin position="207"/>
        <end position="234"/>
    </location>
</feature>
<dbReference type="InterPro" id="IPR043129">
    <property type="entry name" value="ATPase_NBD"/>
</dbReference>
<keyword evidence="2" id="KW-0812">Transmembrane</keyword>
<dbReference type="InterPro" id="IPR052534">
    <property type="entry name" value="Extracell_DNA_Util/SecSys_Comp"/>
</dbReference>
<dbReference type="Pfam" id="PF05137">
    <property type="entry name" value="PilN"/>
    <property type="match status" value="1"/>
</dbReference>
<sequence length="338" mass="37400">MNLNTLYADGRAALHRRWHASPAQRLWQAWRDELLGVLPPAWRARLSGSAPLQVLHWPLEQPVTDSVPRLLVLPRGEVLVQTLSLPLGAARDLQTVLGFELDRYTPYRADQVHFCAQVLGQGGTSVKVRLVVMVRERLEQILATCAGINLHGIDVRDGERLGVDLLPEAQRPRRARGGRFNQGLLLACAALLLTLMVLWLQSREALLIEMQAQVHQQQAQISQLQQVRQTLANTQGAAQYLIERKAAQPALASVIADLSHCLPDGTWLEQLEINDSGEVALSGQSTRASALIGQLKQCHTLDDPQFQGVIQPDSDSGKDHFALRAHLHQEAAHEARAD</sequence>
<dbReference type="PANTHER" id="PTHR40278">
    <property type="entry name" value="DNA UTILIZATION PROTEIN HOFN"/>
    <property type="match status" value="1"/>
</dbReference>
<reference evidence="3 4" key="1">
    <citation type="submission" date="2020-06" db="EMBL/GenBank/DDBJ databases">
        <title>Pseudomonas eucalypticola sp. nov., an endophyte of Eucalyptus dunnii leaves with biocontrol ability of eucalyptus leaf blight.</title>
        <authorList>
            <person name="Liu Y."/>
            <person name="Song Z."/>
            <person name="Zeng H."/>
            <person name="Lu M."/>
            <person name="Wang X."/>
            <person name="Lian X."/>
            <person name="Zhang Q."/>
        </authorList>
    </citation>
    <scope>NUCLEOTIDE SEQUENCE [LARGE SCALE GENOMIC DNA]</scope>
    <source>
        <strain evidence="3 4">NP-1</strain>
    </source>
</reference>
<name>A0A7D5D9Z6_9PSED</name>
<evidence type="ECO:0000313" key="4">
    <source>
        <dbReference type="Proteomes" id="UP000509568"/>
    </source>
</evidence>
<dbReference type="Gene3D" id="3.30.420.380">
    <property type="match status" value="1"/>
</dbReference>
<dbReference type="InterPro" id="IPR007813">
    <property type="entry name" value="PilN"/>
</dbReference>
<dbReference type="KEGG" id="pez:HWQ56_18475"/>
<dbReference type="SUPFAM" id="SSF53067">
    <property type="entry name" value="Actin-like ATPase domain"/>
    <property type="match status" value="1"/>
</dbReference>
<dbReference type="PANTHER" id="PTHR40278:SF1">
    <property type="entry name" value="DNA UTILIZATION PROTEIN HOFN"/>
    <property type="match status" value="1"/>
</dbReference>
<gene>
    <name evidence="3" type="ORF">HWQ56_18475</name>
</gene>
<proteinExistence type="predicted"/>
<keyword evidence="2" id="KW-0472">Membrane</keyword>
<dbReference type="RefSeq" id="WP_176571424.1">
    <property type="nucleotide sequence ID" value="NZ_CP056030.1"/>
</dbReference>
<dbReference type="AlphaFoldDB" id="A0A7D5D9Z6"/>
<evidence type="ECO:0000256" key="1">
    <source>
        <dbReference type="SAM" id="Coils"/>
    </source>
</evidence>
<organism evidence="3 4">
    <name type="scientific">Pseudomonas eucalypticola</name>
    <dbReference type="NCBI Taxonomy" id="2599595"/>
    <lineage>
        <taxon>Bacteria</taxon>
        <taxon>Pseudomonadati</taxon>
        <taxon>Pseudomonadota</taxon>
        <taxon>Gammaproteobacteria</taxon>
        <taxon>Pseudomonadales</taxon>
        <taxon>Pseudomonadaceae</taxon>
        <taxon>Pseudomonas</taxon>
    </lineage>
</organism>
<evidence type="ECO:0000256" key="2">
    <source>
        <dbReference type="SAM" id="Phobius"/>
    </source>
</evidence>
<keyword evidence="2" id="KW-1133">Transmembrane helix</keyword>
<dbReference type="EMBL" id="CP056030">
    <property type="protein sequence ID" value="QKZ05675.1"/>
    <property type="molecule type" value="Genomic_DNA"/>
</dbReference>
<accession>A0A7D5D9Z6</accession>
<evidence type="ECO:0000313" key="3">
    <source>
        <dbReference type="EMBL" id="QKZ05675.1"/>
    </source>
</evidence>